<reference evidence="4" key="1">
    <citation type="journal article" date="2019" name="Int. J. Syst. Evol. Microbiol.">
        <title>The Global Catalogue of Microorganisms (GCM) 10K type strain sequencing project: providing services to taxonomists for standard genome sequencing and annotation.</title>
        <authorList>
            <consortium name="The Broad Institute Genomics Platform"/>
            <consortium name="The Broad Institute Genome Sequencing Center for Infectious Disease"/>
            <person name="Wu L."/>
            <person name="Ma J."/>
        </authorList>
    </citation>
    <scope>NUCLEOTIDE SEQUENCE [LARGE SCALE GENOMIC DNA]</scope>
    <source>
        <strain evidence="4">CCUG 39402</strain>
    </source>
</reference>
<dbReference type="RefSeq" id="WP_371435268.1">
    <property type="nucleotide sequence ID" value="NZ_JBHSRS010000081.1"/>
</dbReference>
<dbReference type="EMBL" id="JBHSRS010000081">
    <property type="protein sequence ID" value="MFC6282972.1"/>
    <property type="molecule type" value="Genomic_DNA"/>
</dbReference>
<evidence type="ECO:0000256" key="1">
    <source>
        <dbReference type="SAM" id="MobiDB-lite"/>
    </source>
</evidence>
<dbReference type="SMART" id="SM00710">
    <property type="entry name" value="PbH1"/>
    <property type="match status" value="13"/>
</dbReference>
<feature type="domain" description="Filamentous haemagglutinin FhaB/tRNA nuclease CdiA-like TPS" evidence="2">
    <location>
        <begin position="44"/>
        <end position="157"/>
    </location>
</feature>
<dbReference type="InterPro" id="IPR008638">
    <property type="entry name" value="FhaB/CdiA-like_TPS"/>
</dbReference>
<gene>
    <name evidence="3" type="ORF">ACFQND_17245</name>
</gene>
<dbReference type="InterPro" id="IPR006626">
    <property type="entry name" value="PbH1"/>
</dbReference>
<dbReference type="Proteomes" id="UP001596270">
    <property type="component" value="Unassembled WGS sequence"/>
</dbReference>
<dbReference type="SMART" id="SM00912">
    <property type="entry name" value="Haemagg_act"/>
    <property type="match status" value="1"/>
</dbReference>
<dbReference type="InterPro" id="IPR011050">
    <property type="entry name" value="Pectin_lyase_fold/virulence"/>
</dbReference>
<dbReference type="InterPro" id="IPR012334">
    <property type="entry name" value="Pectin_lyas_fold"/>
</dbReference>
<evidence type="ECO:0000313" key="3">
    <source>
        <dbReference type="EMBL" id="MFC6282972.1"/>
    </source>
</evidence>
<comment type="caution">
    <text evidence="3">The sequence shown here is derived from an EMBL/GenBank/DDBJ whole genome shotgun (WGS) entry which is preliminary data.</text>
</comment>
<protein>
    <submittedName>
        <fullName evidence="3">Beta strand repeat-containing protein</fullName>
    </submittedName>
</protein>
<evidence type="ECO:0000313" key="4">
    <source>
        <dbReference type="Proteomes" id="UP001596270"/>
    </source>
</evidence>
<dbReference type="Pfam" id="PF05860">
    <property type="entry name" value="TPS"/>
    <property type="match status" value="1"/>
</dbReference>
<dbReference type="InterPro" id="IPR039448">
    <property type="entry name" value="Beta_helix"/>
</dbReference>
<organism evidence="3 4">
    <name type="scientific">Polaromonas aquatica</name>
    <dbReference type="NCBI Taxonomy" id="332657"/>
    <lineage>
        <taxon>Bacteria</taxon>
        <taxon>Pseudomonadati</taxon>
        <taxon>Pseudomonadota</taxon>
        <taxon>Betaproteobacteria</taxon>
        <taxon>Burkholderiales</taxon>
        <taxon>Comamonadaceae</taxon>
        <taxon>Polaromonas</taxon>
    </lineage>
</organism>
<sequence>MIQASQPVPGTSRIGGGPAVFMLKALPAAMVLVFSTPGWAIDGAAGLPQNGVVFSGAATGSVSGNQLTINQATARAVVDWASFNIDAGKAVLFVQPNAASAMLNRVTGDANPSQILGSLSANGTVMLMNPNGVMFGQGAVVNVGSLIATTGNIDVNNFINTGGAVITGAVGSIGNQGAITAQNAGLVALVAPSVTNQGSIAAIGGKIALAGSTAATVSLNGGLYEFAIPAGAVGTAVSNAAGASLDAANLLLGVGDAANLLSGVINLEGVQQASNAIVVNGDTVVLRSALQASSVNGSSNTVNVSGAARIQDGVNIAKSGGAVNVAAGTYVQPGTLKINKSLTLSGAGEGATIIDAQGVTNYGMQVTGDNVTLKDFTLYGPSANVSASYGIKVAPSGGTSARLRDFSISNVTIRGSGRAELDLNGVVGAVIDHVTADGAPVGNPAGSTAGAGIQVTDSANVTVSNSTTRNNEWGGLALYQSNRFHDQQVSNITVAANNSFTERNPVYMQDESASRDFGALSIAGFDYAVRNSSSANGNLQYTWLQASQQNAFDFAVNLGAAASSYVQGWNGAVTTQNFQVGTGNLLAGGSQAMSIGSAVGAAGTGAAVDVYAGTYAEQLVLNKTGLTLTGHDGAKLVVPDAADVNGITVTANDVKVTGMEIAGPVTQSYLSYPWGNNISRGIVVRNGVTNFTLGNNNIHDLRTGILIDGRNTGSVTGNRIENTKSGISVQYTDGTGIAISGNSQGPIGNEWGLNLHLNGHMVGANPNPVSNSTPIAAAPTLSAQQGLLDLSEANGGWSVQDLGYTSSNRTHVNVAAGGSSSAQGSALTPINTIQGGVNAVVAGGFVSVAAGDYSENVTIAKALTLDGAGVGQTILRAPSSTTGNAVSINASDVTLSDLSINDSLYGVQMQGTSNNVTIDRVAFNNNQYGVRNGTQVKADNFRMLNSTITGGLVGFQTYNSYNAGTGLANGSFKNALFENVTVDGTSFKGFYFETADNLTMRNVTVANAGNVGDPTSHAFGAGIDVNLKYDAFSSLTFDNVVVRNSGYSSGTGNGVAMVVKTRGIPGDGTDYTRSPASLQSVNIIGGSIEDSTGTGLRIETLSNGHGGQPAVTIGGGTQFRNNATDIAVDQTDVDASGAVFVGAADGFAIEDRVTHALDSAGRGLVTWTPGNVYVTQSSGSIQRGADALSAGGTVNVAAGTYAEDVTLGNRYRLLFNDTTLRSLTLDAGAAGSGLGGKVTANGAGGFLFNAAVNLLADTTLATTGADITLNGDIQNAGATAYGLGLIAGTGGTRGNVHMVSGGTEGNALGQFDVSSNKFSLLRTLWVKGYGINALGDVALSNHTLRGQDAGAANSLNAGGNVTGSTISLGNVAITSGGDILANISGSNVVVQAQGNVNVVVTASNSASLAGNAVVANVAAPVVAVAAVGDAQISGSSPQITVNAASGSVSGNFGQVSNTGGGLVNVNGKPQGSQQLSANSENNRVIPAGNTLVDNAGAEGVQLAQAGGLPGQGDVVIHRSSPGAAGDALDNGQAVELDLSPRNAQDKADGE</sequence>
<proteinExistence type="predicted"/>
<name>A0ABW1U087_9BURK</name>
<dbReference type="Pfam" id="PF13229">
    <property type="entry name" value="Beta_helix"/>
    <property type="match status" value="1"/>
</dbReference>
<feature type="region of interest" description="Disordered" evidence="1">
    <location>
        <begin position="1518"/>
        <end position="1550"/>
    </location>
</feature>
<accession>A0ABW1U087</accession>
<dbReference type="NCBIfam" id="TIGR01901">
    <property type="entry name" value="adhes_NPXG"/>
    <property type="match status" value="1"/>
</dbReference>
<evidence type="ECO:0000259" key="2">
    <source>
        <dbReference type="SMART" id="SM00912"/>
    </source>
</evidence>
<dbReference type="Gene3D" id="2.160.20.10">
    <property type="entry name" value="Single-stranded right-handed beta-helix, Pectin lyase-like"/>
    <property type="match status" value="3"/>
</dbReference>
<dbReference type="SUPFAM" id="SSF51126">
    <property type="entry name" value="Pectin lyase-like"/>
    <property type="match status" value="4"/>
</dbReference>
<keyword evidence="4" id="KW-1185">Reference proteome</keyword>